<dbReference type="PROSITE" id="PS51485">
    <property type="entry name" value="PHYTOCYANIN"/>
    <property type="match status" value="1"/>
</dbReference>
<feature type="chain" id="PRO_5046851992" description="Phytocyanin domain-containing protein" evidence="2">
    <location>
        <begin position="26"/>
        <end position="169"/>
    </location>
</feature>
<evidence type="ECO:0000313" key="5">
    <source>
        <dbReference type="Proteomes" id="UP001174677"/>
    </source>
</evidence>
<dbReference type="EMBL" id="JARPOI010000006">
    <property type="protein sequence ID" value="KAJ9178449.1"/>
    <property type="molecule type" value="Genomic_DNA"/>
</dbReference>
<evidence type="ECO:0000313" key="4">
    <source>
        <dbReference type="EMBL" id="KAJ9178449.1"/>
    </source>
</evidence>
<dbReference type="Gene3D" id="2.60.40.420">
    <property type="entry name" value="Cupredoxins - blue copper proteins"/>
    <property type="match status" value="1"/>
</dbReference>
<dbReference type="PANTHER" id="PTHR33021:SF262">
    <property type="entry name" value="EARLY NODULIN-LIKE PROTEIN 20"/>
    <property type="match status" value="1"/>
</dbReference>
<keyword evidence="1" id="KW-0472">Membrane</keyword>
<evidence type="ECO:0000256" key="2">
    <source>
        <dbReference type="SAM" id="SignalP"/>
    </source>
</evidence>
<gene>
    <name evidence="4" type="ORF">P3X46_010329</name>
</gene>
<proteinExistence type="predicted"/>
<evidence type="ECO:0000256" key="1">
    <source>
        <dbReference type="SAM" id="Phobius"/>
    </source>
</evidence>
<name>A0ABQ9MHS8_HEVBR</name>
<dbReference type="SUPFAM" id="SSF49503">
    <property type="entry name" value="Cupredoxins"/>
    <property type="match status" value="1"/>
</dbReference>
<comment type="caution">
    <text evidence="4">The sequence shown here is derived from an EMBL/GenBank/DDBJ whole genome shotgun (WGS) entry which is preliminary data.</text>
</comment>
<protein>
    <recommendedName>
        <fullName evidence="3">Phytocyanin domain-containing protein</fullName>
    </recommendedName>
</protein>
<dbReference type="InterPro" id="IPR039391">
    <property type="entry name" value="Phytocyanin-like"/>
</dbReference>
<keyword evidence="2" id="KW-0732">Signal</keyword>
<accession>A0ABQ9MHS8</accession>
<sequence>MEVLSSRKELLWLMMVIVIFAGAKCRQPVLHRVGGGKYAWKPNINFTDWASHEQFYVGDWLYFGFNISCYNVLEVNKTSYDRCIDKNFIKNVTKGGRDVFNLTEAKPYYFINSGDYCFKGMKLALCVENAPPDPTYSLLRNSSTKIYGPIILLPLLGYVAVRILFVQYV</sequence>
<evidence type="ECO:0000259" key="3">
    <source>
        <dbReference type="PROSITE" id="PS51485"/>
    </source>
</evidence>
<dbReference type="Pfam" id="PF02298">
    <property type="entry name" value="Cu_bind_like"/>
    <property type="match status" value="1"/>
</dbReference>
<reference evidence="4" key="1">
    <citation type="journal article" date="2023" name="Plant Biotechnol. J.">
        <title>Chromosome-level wild Hevea brasiliensis genome provides new tools for genomic-assisted breeding and valuable loci to elevate rubber yield.</title>
        <authorList>
            <person name="Cheng H."/>
            <person name="Song X."/>
            <person name="Hu Y."/>
            <person name="Wu T."/>
            <person name="Yang Q."/>
            <person name="An Z."/>
            <person name="Feng S."/>
            <person name="Deng Z."/>
            <person name="Wu W."/>
            <person name="Zeng X."/>
            <person name="Tu M."/>
            <person name="Wang X."/>
            <person name="Huang H."/>
        </authorList>
    </citation>
    <scope>NUCLEOTIDE SEQUENCE</scope>
    <source>
        <strain evidence="4">MT/VB/25A 57/8</strain>
    </source>
</reference>
<dbReference type="PANTHER" id="PTHR33021">
    <property type="entry name" value="BLUE COPPER PROTEIN"/>
    <property type="match status" value="1"/>
</dbReference>
<dbReference type="Proteomes" id="UP001174677">
    <property type="component" value="Chromosome 6"/>
</dbReference>
<feature type="domain" description="Phytocyanin" evidence="3">
    <location>
        <begin position="29"/>
        <end position="129"/>
    </location>
</feature>
<keyword evidence="1" id="KW-0812">Transmembrane</keyword>
<keyword evidence="5" id="KW-1185">Reference proteome</keyword>
<feature type="transmembrane region" description="Helical" evidence="1">
    <location>
        <begin position="146"/>
        <end position="165"/>
    </location>
</feature>
<dbReference type="InterPro" id="IPR003245">
    <property type="entry name" value="Phytocyanin_dom"/>
</dbReference>
<feature type="signal peptide" evidence="2">
    <location>
        <begin position="1"/>
        <end position="25"/>
    </location>
</feature>
<organism evidence="4 5">
    <name type="scientific">Hevea brasiliensis</name>
    <name type="common">Para rubber tree</name>
    <name type="synonym">Siphonia brasiliensis</name>
    <dbReference type="NCBI Taxonomy" id="3981"/>
    <lineage>
        <taxon>Eukaryota</taxon>
        <taxon>Viridiplantae</taxon>
        <taxon>Streptophyta</taxon>
        <taxon>Embryophyta</taxon>
        <taxon>Tracheophyta</taxon>
        <taxon>Spermatophyta</taxon>
        <taxon>Magnoliopsida</taxon>
        <taxon>eudicotyledons</taxon>
        <taxon>Gunneridae</taxon>
        <taxon>Pentapetalae</taxon>
        <taxon>rosids</taxon>
        <taxon>fabids</taxon>
        <taxon>Malpighiales</taxon>
        <taxon>Euphorbiaceae</taxon>
        <taxon>Crotonoideae</taxon>
        <taxon>Micrandreae</taxon>
        <taxon>Hevea</taxon>
    </lineage>
</organism>
<keyword evidence="1" id="KW-1133">Transmembrane helix</keyword>
<dbReference type="InterPro" id="IPR008972">
    <property type="entry name" value="Cupredoxin"/>
</dbReference>